<dbReference type="EMBL" id="CP003362">
    <property type="protein sequence ID" value="AGB49101.1"/>
    <property type="molecule type" value="Genomic_DNA"/>
</dbReference>
<dbReference type="KEGG" id="mhz:Metho_0858"/>
<dbReference type="GO" id="GO:0042256">
    <property type="term" value="P:cytosolic ribosome assembly"/>
    <property type="evidence" value="ECO:0007669"/>
    <property type="project" value="InterPro"/>
</dbReference>
<dbReference type="OrthoDB" id="33582at2157"/>
<keyword evidence="2 3" id="KW-0648">Protein biosynthesis</keyword>
<comment type="similarity">
    <text evidence="3">Belongs to the eIF-6 family.</text>
</comment>
<dbReference type="HOGENOM" id="CLU_071894_1_0_2"/>
<gene>
    <name evidence="3" type="primary">eif6</name>
    <name evidence="4" type="ordered locus">Metho_0858</name>
</gene>
<dbReference type="SMART" id="SM00654">
    <property type="entry name" value="eIF6"/>
    <property type="match status" value="1"/>
</dbReference>
<dbReference type="InterPro" id="IPR002769">
    <property type="entry name" value="eIF6"/>
</dbReference>
<dbReference type="Pfam" id="PF01912">
    <property type="entry name" value="eIF-6"/>
    <property type="match status" value="1"/>
</dbReference>
<dbReference type="GO" id="GO:0003743">
    <property type="term" value="F:translation initiation factor activity"/>
    <property type="evidence" value="ECO:0007669"/>
    <property type="project" value="UniProtKB-UniRule"/>
</dbReference>
<accession>L0KVD6</accession>
<dbReference type="RefSeq" id="WP_015324268.1">
    <property type="nucleotide sequence ID" value="NC_019977.1"/>
</dbReference>
<dbReference type="AlphaFoldDB" id="L0KVD6"/>
<dbReference type="PANTHER" id="PTHR10784">
    <property type="entry name" value="TRANSLATION INITIATION FACTOR 6"/>
    <property type="match status" value="1"/>
</dbReference>
<keyword evidence="5" id="KW-1185">Reference proteome</keyword>
<dbReference type="Proteomes" id="UP000010866">
    <property type="component" value="Chromosome"/>
</dbReference>
<evidence type="ECO:0000313" key="5">
    <source>
        <dbReference type="Proteomes" id="UP000010866"/>
    </source>
</evidence>
<comment type="function">
    <text evidence="3">Binds to the 50S ribosomal subunit and prevents its association with the 30S ribosomal subunit to form the 70S initiation complex.</text>
</comment>
<evidence type="ECO:0000313" key="4">
    <source>
        <dbReference type="EMBL" id="AGB49101.1"/>
    </source>
</evidence>
<dbReference type="GO" id="GO:0043022">
    <property type="term" value="F:ribosome binding"/>
    <property type="evidence" value="ECO:0007669"/>
    <property type="project" value="InterPro"/>
</dbReference>
<name>L0KVD6_METHD</name>
<organism evidence="4 5">
    <name type="scientific">Methanomethylovorans hollandica (strain DSM 15978 / NBRC 107637 / DMS1)</name>
    <dbReference type="NCBI Taxonomy" id="867904"/>
    <lineage>
        <taxon>Archaea</taxon>
        <taxon>Methanobacteriati</taxon>
        <taxon>Methanobacteriota</taxon>
        <taxon>Stenosarchaea group</taxon>
        <taxon>Methanomicrobia</taxon>
        <taxon>Methanosarcinales</taxon>
        <taxon>Methanosarcinaceae</taxon>
        <taxon>Methanomethylovorans</taxon>
    </lineage>
</organism>
<evidence type="ECO:0000256" key="1">
    <source>
        <dbReference type="ARBA" id="ARBA00022540"/>
    </source>
</evidence>
<evidence type="ECO:0000256" key="3">
    <source>
        <dbReference type="HAMAP-Rule" id="MF_00032"/>
    </source>
</evidence>
<evidence type="ECO:0000256" key="2">
    <source>
        <dbReference type="ARBA" id="ARBA00022917"/>
    </source>
</evidence>
<dbReference type="Gene3D" id="3.75.10.10">
    <property type="entry name" value="L-arginine/glycine Amidinotransferase, Chain A"/>
    <property type="match status" value="1"/>
</dbReference>
<dbReference type="NCBIfam" id="NF003130">
    <property type="entry name" value="PRK04046.2-1"/>
    <property type="match status" value="1"/>
</dbReference>
<dbReference type="STRING" id="867904.Metho_0858"/>
<dbReference type="NCBIfam" id="TIGR00323">
    <property type="entry name" value="eIF-6"/>
    <property type="match status" value="1"/>
</dbReference>
<keyword evidence="1 3" id="KW-0396">Initiation factor</keyword>
<proteinExistence type="inferred from homology"/>
<dbReference type="SUPFAM" id="SSF55909">
    <property type="entry name" value="Pentein"/>
    <property type="match status" value="1"/>
</dbReference>
<sequence>MTIPTLDIMDTPIIGVFATCTEDFALVPCGTKASAKDIIADNLHVQVIEVIMSQNSVIGSMIRGNSAGFIVPRGSSLESLQVTGLPISSLPDKLNALGNIVLANDSAALVHPELSDRSIEVISQTLKVDVYRGTIAGLKTVGMAGAATNRGLLVHPRTTTQELAFLEEIFELPVDVGTTNFGTPMVGSGLLANSKGYVAGSKTTGYELGRIEGALGFIAKE</sequence>
<dbReference type="HAMAP" id="MF_00032">
    <property type="entry name" value="eIF_6"/>
    <property type="match status" value="1"/>
</dbReference>
<dbReference type="PIRSF" id="PIRSF006413">
    <property type="entry name" value="IF-6"/>
    <property type="match status" value="1"/>
</dbReference>
<dbReference type="GeneID" id="14408232"/>
<protein>
    <recommendedName>
        <fullName evidence="3">Translation initiation factor 6</fullName>
        <shortName evidence="3">aIF-6</shortName>
    </recommendedName>
</protein>
<reference evidence="5" key="1">
    <citation type="submission" date="2012-02" db="EMBL/GenBank/DDBJ databases">
        <title>Complete sequence of chromosome of Methanomethylovorans hollandica DSM 15978.</title>
        <authorList>
            <person name="Lucas S."/>
            <person name="Copeland A."/>
            <person name="Lapidus A."/>
            <person name="Glavina del Rio T."/>
            <person name="Dalin E."/>
            <person name="Tice H."/>
            <person name="Bruce D."/>
            <person name="Goodwin L."/>
            <person name="Pitluck S."/>
            <person name="Peters L."/>
            <person name="Mikhailova N."/>
            <person name="Held B."/>
            <person name="Kyrpides N."/>
            <person name="Mavromatis K."/>
            <person name="Ivanova N."/>
            <person name="Brettin T."/>
            <person name="Detter J.C."/>
            <person name="Han C."/>
            <person name="Larimer F."/>
            <person name="Land M."/>
            <person name="Hauser L."/>
            <person name="Markowitz V."/>
            <person name="Cheng J.-F."/>
            <person name="Hugenholtz P."/>
            <person name="Woyke T."/>
            <person name="Wu D."/>
            <person name="Spring S."/>
            <person name="Schroeder M."/>
            <person name="Brambilla E."/>
            <person name="Klenk H.-P."/>
            <person name="Eisen J.A."/>
        </authorList>
    </citation>
    <scope>NUCLEOTIDE SEQUENCE [LARGE SCALE GENOMIC DNA]</scope>
    <source>
        <strain evidence="5">DSM 15978 / NBRC 107637 / DMS1</strain>
    </source>
</reference>